<comment type="caution">
    <text evidence="6">The sequence shown here is derived from an EMBL/GenBank/DDBJ whole genome shotgun (WGS) entry which is preliminary data.</text>
</comment>
<evidence type="ECO:0000313" key="6">
    <source>
        <dbReference type="EMBL" id="NYA70432.1"/>
    </source>
</evidence>
<dbReference type="RefSeq" id="WP_176005242.1">
    <property type="nucleotide sequence ID" value="NZ_JABWMI010000006.1"/>
</dbReference>
<proteinExistence type="inferred from homology"/>
<dbReference type="Pfam" id="PF25954">
    <property type="entry name" value="Beta-barrel_RND_2"/>
    <property type="match status" value="1"/>
</dbReference>
<dbReference type="Proteomes" id="UP000535020">
    <property type="component" value="Unassembled WGS sequence"/>
</dbReference>
<feature type="domain" description="CusB-like beta-barrel" evidence="4">
    <location>
        <begin position="227"/>
        <end position="297"/>
    </location>
</feature>
<evidence type="ECO:0000259" key="3">
    <source>
        <dbReference type="Pfam" id="PF25893"/>
    </source>
</evidence>
<dbReference type="Gene3D" id="1.10.287.470">
    <property type="entry name" value="Helix hairpin bin"/>
    <property type="match status" value="1"/>
</dbReference>
<dbReference type="Pfam" id="PF25893">
    <property type="entry name" value="HH_CzcB"/>
    <property type="match status" value="1"/>
</dbReference>
<accession>A0A7Y8Y131</accession>
<comment type="similarity">
    <text evidence="1">Belongs to the membrane fusion protein (MFP) (TC 8.A.1) family.</text>
</comment>
<evidence type="ECO:0000313" key="7">
    <source>
        <dbReference type="Proteomes" id="UP000535020"/>
    </source>
</evidence>
<keyword evidence="7" id="KW-1185">Reference proteome</keyword>
<dbReference type="Gene3D" id="2.40.50.100">
    <property type="match status" value="1"/>
</dbReference>
<dbReference type="PANTHER" id="PTHR30469">
    <property type="entry name" value="MULTIDRUG RESISTANCE PROTEIN MDTA"/>
    <property type="match status" value="1"/>
</dbReference>
<dbReference type="PROSITE" id="PS51257">
    <property type="entry name" value="PROKAR_LIPOPROTEIN"/>
    <property type="match status" value="1"/>
</dbReference>
<evidence type="ECO:0000256" key="1">
    <source>
        <dbReference type="ARBA" id="ARBA00009477"/>
    </source>
</evidence>
<evidence type="ECO:0000259" key="5">
    <source>
        <dbReference type="Pfam" id="PF25973"/>
    </source>
</evidence>
<dbReference type="InterPro" id="IPR058647">
    <property type="entry name" value="BSH_CzcB-like"/>
</dbReference>
<dbReference type="GO" id="GO:1990281">
    <property type="term" value="C:efflux pump complex"/>
    <property type="evidence" value="ECO:0007669"/>
    <property type="project" value="TreeGrafter"/>
</dbReference>
<organism evidence="6 7">
    <name type="scientific">Flavobacterium agri</name>
    <dbReference type="NCBI Taxonomy" id="2743471"/>
    <lineage>
        <taxon>Bacteria</taxon>
        <taxon>Pseudomonadati</taxon>
        <taxon>Bacteroidota</taxon>
        <taxon>Flavobacteriia</taxon>
        <taxon>Flavobacteriales</taxon>
        <taxon>Flavobacteriaceae</taxon>
        <taxon>Flavobacterium</taxon>
    </lineage>
</organism>
<dbReference type="InterPro" id="IPR058792">
    <property type="entry name" value="Beta-barrel_RND_2"/>
</dbReference>
<feature type="coiled-coil region" evidence="2">
    <location>
        <begin position="36"/>
        <end position="66"/>
    </location>
</feature>
<gene>
    <name evidence="6" type="ORF">HZF10_05830</name>
</gene>
<dbReference type="GO" id="GO:0015562">
    <property type="term" value="F:efflux transmembrane transporter activity"/>
    <property type="evidence" value="ECO:0007669"/>
    <property type="project" value="TreeGrafter"/>
</dbReference>
<dbReference type="EMBL" id="JACBJI010000002">
    <property type="protein sequence ID" value="NYA70432.1"/>
    <property type="molecule type" value="Genomic_DNA"/>
</dbReference>
<dbReference type="Pfam" id="PF25973">
    <property type="entry name" value="BSH_CzcB"/>
    <property type="match status" value="1"/>
</dbReference>
<dbReference type="SUPFAM" id="SSF111369">
    <property type="entry name" value="HlyD-like secretion proteins"/>
    <property type="match status" value="1"/>
</dbReference>
<feature type="domain" description="CzcB-like alpha-helical hairpin" evidence="3">
    <location>
        <begin position="133"/>
        <end position="187"/>
    </location>
</feature>
<sequence length="379" mass="40871">MKRLLIISAFSLFAASCGGGGEKTGSTADVIKSNNLDQMKARREAVQAELTQLDEAIEKIDTVREEALVSVMKVQNTVFNHYVEIQGNVTTDQNIIIYPEYAGVLTQLNVKAGQRVSKGQVLGRIDDGGLGQQVAQLETQLALSKTTFDRQKRLWDQKIGSEIQYLQAKTNMESQQKAVSQAKAQLAKTVVRAPFSGTIDEIITERGQVADQQNGLMRIVSLGDMYVTATIPENYVAKVKVGTLVDVELSALGKTYKGKVRQVASSINAANRSFGIEVSVPNTDNLLRPNQVAKLKVIDYTNKASISVPSNLLLEDAKGQKYLYVAENANAKSGIAKKVIVKTGQTSGNSTEILSGLKSGDVIVTEGASGVAEGTKLNF</sequence>
<keyword evidence="2" id="KW-0175">Coiled coil</keyword>
<dbReference type="AlphaFoldDB" id="A0A7Y8Y131"/>
<dbReference type="Gene3D" id="2.40.420.20">
    <property type="match status" value="1"/>
</dbReference>
<dbReference type="InterPro" id="IPR006143">
    <property type="entry name" value="RND_pump_MFP"/>
</dbReference>
<protein>
    <submittedName>
        <fullName evidence="6">Efflux RND transporter periplasmic adaptor subunit</fullName>
    </submittedName>
</protein>
<reference evidence="6 7" key="1">
    <citation type="submission" date="2020-07" db="EMBL/GenBank/DDBJ databases">
        <authorList>
            <person name="Sun Q."/>
        </authorList>
    </citation>
    <scope>NUCLEOTIDE SEQUENCE [LARGE SCALE GENOMIC DNA]</scope>
    <source>
        <strain evidence="6 7">MAH-1</strain>
    </source>
</reference>
<dbReference type="NCBIfam" id="TIGR01730">
    <property type="entry name" value="RND_mfp"/>
    <property type="match status" value="1"/>
</dbReference>
<name>A0A7Y8Y131_9FLAO</name>
<dbReference type="Gene3D" id="2.40.30.170">
    <property type="match status" value="1"/>
</dbReference>
<dbReference type="PANTHER" id="PTHR30469:SF15">
    <property type="entry name" value="HLYD FAMILY OF SECRETION PROTEINS"/>
    <property type="match status" value="1"/>
</dbReference>
<evidence type="ECO:0000256" key="2">
    <source>
        <dbReference type="SAM" id="Coils"/>
    </source>
</evidence>
<evidence type="ECO:0000259" key="4">
    <source>
        <dbReference type="Pfam" id="PF25954"/>
    </source>
</evidence>
<dbReference type="InterPro" id="IPR058648">
    <property type="entry name" value="HH_CzcB-like"/>
</dbReference>
<feature type="domain" description="CzcB-like barrel-sandwich hybrid" evidence="5">
    <location>
        <begin position="96"/>
        <end position="219"/>
    </location>
</feature>